<dbReference type="GO" id="GO:0017061">
    <property type="term" value="F:S-methyl-5-thioadenosine phosphorylase activity"/>
    <property type="evidence" value="ECO:0007669"/>
    <property type="project" value="UniProtKB-EC"/>
</dbReference>
<keyword evidence="3" id="KW-0808">Transferase</keyword>
<dbReference type="PANTHER" id="PTHR30616">
    <property type="entry name" value="UNCHARACTERIZED PROTEIN YFIH"/>
    <property type="match status" value="1"/>
</dbReference>
<dbReference type="Pfam" id="PF02578">
    <property type="entry name" value="Cu-oxidase_4"/>
    <property type="match status" value="1"/>
</dbReference>
<dbReference type="Proteomes" id="UP000036851">
    <property type="component" value="Unassembled WGS sequence"/>
</dbReference>
<evidence type="ECO:0000313" key="14">
    <source>
        <dbReference type="Proteomes" id="UP000037088"/>
    </source>
</evidence>
<keyword evidence="5" id="KW-0378">Hydrolase</keyword>
<dbReference type="Gene3D" id="3.60.140.10">
    <property type="entry name" value="CNF1/YfiH-like putative cysteine hydrolases"/>
    <property type="match status" value="1"/>
</dbReference>
<dbReference type="Proteomes" id="UP000037088">
    <property type="component" value="Unassembled WGS sequence"/>
</dbReference>
<dbReference type="PATRIC" id="fig|1560201.3.peg.2960"/>
<dbReference type="InterPro" id="IPR003730">
    <property type="entry name" value="Cu_polyphenol_OxRdtase"/>
</dbReference>
<keyword evidence="6" id="KW-0862">Zinc</keyword>
<dbReference type="EMBL" id="JRXF01000018">
    <property type="protein sequence ID" value="KOC93042.1"/>
    <property type="molecule type" value="Genomic_DNA"/>
</dbReference>
<comment type="similarity">
    <text evidence="2 10">Belongs to the purine nucleoside phosphorylase YfiH/LACC1 family.</text>
</comment>
<evidence type="ECO:0000256" key="3">
    <source>
        <dbReference type="ARBA" id="ARBA00022679"/>
    </source>
</evidence>
<dbReference type="RefSeq" id="WP_052900057.1">
    <property type="nucleotide sequence ID" value="NZ_JRXE01000018.1"/>
</dbReference>
<evidence type="ECO:0000256" key="5">
    <source>
        <dbReference type="ARBA" id="ARBA00022801"/>
    </source>
</evidence>
<evidence type="ECO:0000256" key="2">
    <source>
        <dbReference type="ARBA" id="ARBA00007353"/>
    </source>
</evidence>
<reference evidence="13 14" key="1">
    <citation type="journal article" date="2015" name="Int. J. Syst. Evol. Microbiol.">
        <title>Erwinia iniecta sp. nov., isolated from Russian wheat aphids (Diuraphis noxia).</title>
        <authorList>
            <person name="Campillo T."/>
            <person name="Luna E."/>
            <person name="Portier P."/>
            <person name="Fischer-Le Saux M."/>
            <person name="Lapitan N."/>
            <person name="Tisserat N.A."/>
            <person name="Leach J.E."/>
        </authorList>
    </citation>
    <scope>NUCLEOTIDE SEQUENCE [LARGE SCALE GENOMIC DNA]</scope>
    <source>
        <strain evidence="11 14">B120</strain>
        <strain evidence="12 13">B149</strain>
    </source>
</reference>
<evidence type="ECO:0000313" key="13">
    <source>
        <dbReference type="Proteomes" id="UP000036851"/>
    </source>
</evidence>
<keyword evidence="4" id="KW-0479">Metal-binding</keyword>
<keyword evidence="14" id="KW-1185">Reference proteome</keyword>
<evidence type="ECO:0000256" key="6">
    <source>
        <dbReference type="ARBA" id="ARBA00022833"/>
    </source>
</evidence>
<dbReference type="InterPro" id="IPR038371">
    <property type="entry name" value="Cu_polyphenol_OxRdtase_sf"/>
</dbReference>
<dbReference type="NCBIfam" id="TIGR00726">
    <property type="entry name" value="peptidoglycan editing factor PgeF"/>
    <property type="match status" value="1"/>
</dbReference>
<dbReference type="AlphaFoldDB" id="A0A0L7TCE9"/>
<dbReference type="STRING" id="1560201.NG42_13940"/>
<dbReference type="EMBL" id="JRXE01000018">
    <property type="protein sequence ID" value="KOC89199.1"/>
    <property type="molecule type" value="Genomic_DNA"/>
</dbReference>
<organism evidence="12 13">
    <name type="scientific">Winslowiella iniecta</name>
    <dbReference type="NCBI Taxonomy" id="1560201"/>
    <lineage>
        <taxon>Bacteria</taxon>
        <taxon>Pseudomonadati</taxon>
        <taxon>Pseudomonadota</taxon>
        <taxon>Gammaproteobacteria</taxon>
        <taxon>Enterobacterales</taxon>
        <taxon>Erwiniaceae</taxon>
        <taxon>Winslowiella</taxon>
    </lineage>
</organism>
<comment type="catalytic activity">
    <reaction evidence="7">
        <text>adenosine + H2O + H(+) = inosine + NH4(+)</text>
        <dbReference type="Rhea" id="RHEA:24408"/>
        <dbReference type="ChEBI" id="CHEBI:15377"/>
        <dbReference type="ChEBI" id="CHEBI:15378"/>
        <dbReference type="ChEBI" id="CHEBI:16335"/>
        <dbReference type="ChEBI" id="CHEBI:17596"/>
        <dbReference type="ChEBI" id="CHEBI:28938"/>
        <dbReference type="EC" id="3.5.4.4"/>
    </reaction>
    <physiologicalReaction direction="left-to-right" evidence="7">
        <dbReference type="Rhea" id="RHEA:24409"/>
    </physiologicalReaction>
</comment>
<comment type="catalytic activity">
    <reaction evidence="1">
        <text>inosine + phosphate = alpha-D-ribose 1-phosphate + hypoxanthine</text>
        <dbReference type="Rhea" id="RHEA:27646"/>
        <dbReference type="ChEBI" id="CHEBI:17368"/>
        <dbReference type="ChEBI" id="CHEBI:17596"/>
        <dbReference type="ChEBI" id="CHEBI:43474"/>
        <dbReference type="ChEBI" id="CHEBI:57720"/>
        <dbReference type="EC" id="2.4.2.1"/>
    </reaction>
    <physiologicalReaction direction="left-to-right" evidence="1">
        <dbReference type="Rhea" id="RHEA:27647"/>
    </physiologicalReaction>
</comment>
<name>A0A0L7TCE9_9GAMM</name>
<dbReference type="NCBIfam" id="NF007998">
    <property type="entry name" value="PRK10723.1"/>
    <property type="match status" value="1"/>
</dbReference>
<evidence type="ECO:0000256" key="1">
    <source>
        <dbReference type="ARBA" id="ARBA00000553"/>
    </source>
</evidence>
<dbReference type="GO" id="GO:0005507">
    <property type="term" value="F:copper ion binding"/>
    <property type="evidence" value="ECO:0007669"/>
    <property type="project" value="TreeGrafter"/>
</dbReference>
<sequence>MSELIIPDWPAPANVRACSTTRAGGFSQAPWDALNLGSHVGDDEFTVQANRERLMVMAELPAMPVWLEQVHGTDVLRLDGNAPASLRADAAWSDRPGLVCAAMTADCLPVLFCSEDGKQVAAAHAGWRGLCAGVLEATLANFSCPASEIHAWLGPAIGPDAFEVGAEVHHAFVTQDRQAATAFKPAGEKYYADIWLLARQRLEAQGIRSVSGGGLCTMTQIEQFFSFRRDGVTGRLASLIWLI</sequence>
<proteinExistence type="inferred from homology"/>
<evidence type="ECO:0000256" key="8">
    <source>
        <dbReference type="ARBA" id="ARBA00048968"/>
    </source>
</evidence>
<protein>
    <recommendedName>
        <fullName evidence="10">Purine nucleoside phosphorylase</fullName>
    </recommendedName>
</protein>
<evidence type="ECO:0000313" key="11">
    <source>
        <dbReference type="EMBL" id="KOC89199.1"/>
    </source>
</evidence>
<evidence type="ECO:0000313" key="12">
    <source>
        <dbReference type="EMBL" id="KOC93042.1"/>
    </source>
</evidence>
<dbReference type="OrthoDB" id="4279at2"/>
<comment type="catalytic activity">
    <reaction evidence="9">
        <text>S-methyl-5'-thioadenosine + phosphate = 5-(methylsulfanyl)-alpha-D-ribose 1-phosphate + adenine</text>
        <dbReference type="Rhea" id="RHEA:11852"/>
        <dbReference type="ChEBI" id="CHEBI:16708"/>
        <dbReference type="ChEBI" id="CHEBI:17509"/>
        <dbReference type="ChEBI" id="CHEBI:43474"/>
        <dbReference type="ChEBI" id="CHEBI:58533"/>
        <dbReference type="EC" id="2.4.2.28"/>
    </reaction>
    <physiologicalReaction direction="left-to-right" evidence="9">
        <dbReference type="Rhea" id="RHEA:11853"/>
    </physiologicalReaction>
</comment>
<dbReference type="GO" id="GO:0016787">
    <property type="term" value="F:hydrolase activity"/>
    <property type="evidence" value="ECO:0007669"/>
    <property type="project" value="UniProtKB-KW"/>
</dbReference>
<evidence type="ECO:0000256" key="10">
    <source>
        <dbReference type="RuleBase" id="RU361274"/>
    </source>
</evidence>
<evidence type="ECO:0000256" key="7">
    <source>
        <dbReference type="ARBA" id="ARBA00047989"/>
    </source>
</evidence>
<dbReference type="CDD" id="cd16833">
    <property type="entry name" value="YfiH"/>
    <property type="match status" value="1"/>
</dbReference>
<comment type="catalytic activity">
    <reaction evidence="8">
        <text>adenosine + phosphate = alpha-D-ribose 1-phosphate + adenine</text>
        <dbReference type="Rhea" id="RHEA:27642"/>
        <dbReference type="ChEBI" id="CHEBI:16335"/>
        <dbReference type="ChEBI" id="CHEBI:16708"/>
        <dbReference type="ChEBI" id="CHEBI:43474"/>
        <dbReference type="ChEBI" id="CHEBI:57720"/>
        <dbReference type="EC" id="2.4.2.1"/>
    </reaction>
    <physiologicalReaction direction="left-to-right" evidence="8">
        <dbReference type="Rhea" id="RHEA:27643"/>
    </physiologicalReaction>
</comment>
<dbReference type="SUPFAM" id="SSF64438">
    <property type="entry name" value="CNF1/YfiH-like putative cysteine hydrolases"/>
    <property type="match status" value="1"/>
</dbReference>
<comment type="caution">
    <text evidence="12">The sequence shown here is derived from an EMBL/GenBank/DDBJ whole genome shotgun (WGS) entry which is preliminary data.</text>
</comment>
<gene>
    <name evidence="11" type="ORF">NG42_13940</name>
    <name evidence="12" type="ORF">NG43_12770</name>
</gene>
<evidence type="ECO:0000256" key="9">
    <source>
        <dbReference type="ARBA" id="ARBA00049893"/>
    </source>
</evidence>
<accession>A0A0L7TCE9</accession>
<evidence type="ECO:0000256" key="4">
    <source>
        <dbReference type="ARBA" id="ARBA00022723"/>
    </source>
</evidence>
<dbReference type="InterPro" id="IPR011324">
    <property type="entry name" value="Cytotoxic_necrot_fac-like_cat"/>
</dbReference>
<dbReference type="PANTHER" id="PTHR30616:SF2">
    <property type="entry name" value="PURINE NUCLEOSIDE PHOSPHORYLASE LACC1"/>
    <property type="match status" value="1"/>
</dbReference>